<proteinExistence type="predicted"/>
<dbReference type="Proteomes" id="UP000663903">
    <property type="component" value="Chromosome"/>
</dbReference>
<dbReference type="AlphaFoldDB" id="A0A975CMX0"/>
<dbReference type="Gene3D" id="3.40.630.30">
    <property type="match status" value="1"/>
</dbReference>
<sequence>MRFIELTPQTIENEHICCAFSDKKCSAGYAMKKEWLAGQFEKGYVFRRLNERAKVFIEYGPAEMAWAPVSAPGYIMLGCFWVSGKYKGRGHAKTLLQGAVAEGEQSNKEGILAVVGKNKYHFMADGEWLRRQGFEEVDTTASGFSLMVLNNRTARSRPQFNESVRSGSCSSKARVAAYYTNRCPYTDYHVNTSLQESASKRGLSLEIIKIDSLTKAQIAPSPATIFSLFFDGRFITTDLSVCMDSRFDTIVGRAL</sequence>
<dbReference type="InterPro" id="IPR025685">
    <property type="entry name" value="YoaP-like_dom"/>
</dbReference>
<evidence type="ECO:0000313" key="2">
    <source>
        <dbReference type="EMBL" id="QTD47129.1"/>
    </source>
</evidence>
<organism evidence="2 3">
    <name type="scientific">Ottowia testudinis</name>
    <dbReference type="NCBI Taxonomy" id="2816950"/>
    <lineage>
        <taxon>Bacteria</taxon>
        <taxon>Pseudomonadati</taxon>
        <taxon>Pseudomonadota</taxon>
        <taxon>Betaproteobacteria</taxon>
        <taxon>Burkholderiales</taxon>
        <taxon>Comamonadaceae</taxon>
        <taxon>Ottowia</taxon>
    </lineage>
</organism>
<dbReference type="EMBL" id="CP071796">
    <property type="protein sequence ID" value="QTD47129.1"/>
    <property type="molecule type" value="Genomic_DNA"/>
</dbReference>
<dbReference type="KEGG" id="otd:J1M35_09805"/>
<protein>
    <submittedName>
        <fullName evidence="2">YoaP domain-containing protein</fullName>
    </submittedName>
</protein>
<name>A0A975CMX0_9BURK</name>
<reference evidence="2" key="1">
    <citation type="submission" date="2021-03" db="EMBL/GenBank/DDBJ databases">
        <title>Ottowia sp. 27C isolated from the cloaca of a Giant Asian pond turtle (Heosemys grandis).</title>
        <authorList>
            <person name="Spergser J."/>
            <person name="Busse H.-J."/>
        </authorList>
    </citation>
    <scope>NUCLEOTIDE SEQUENCE</scope>
    <source>
        <strain evidence="2">27C</strain>
    </source>
</reference>
<dbReference type="InterPro" id="IPR016181">
    <property type="entry name" value="Acyl_CoA_acyltransferase"/>
</dbReference>
<dbReference type="SUPFAM" id="SSF55729">
    <property type="entry name" value="Acyl-CoA N-acyltransferases (Nat)"/>
    <property type="match status" value="1"/>
</dbReference>
<gene>
    <name evidence="2" type="ORF">J1M35_09805</name>
</gene>
<dbReference type="RefSeq" id="WP_208011025.1">
    <property type="nucleotide sequence ID" value="NZ_CP071796.1"/>
</dbReference>
<evidence type="ECO:0000313" key="3">
    <source>
        <dbReference type="Proteomes" id="UP000663903"/>
    </source>
</evidence>
<dbReference type="Pfam" id="PF14268">
    <property type="entry name" value="YoaP"/>
    <property type="match status" value="1"/>
</dbReference>
<evidence type="ECO:0000259" key="1">
    <source>
        <dbReference type="Pfam" id="PF14268"/>
    </source>
</evidence>
<feature type="domain" description="YoaP-like" evidence="1">
    <location>
        <begin position="205"/>
        <end position="248"/>
    </location>
</feature>
<keyword evidence="3" id="KW-1185">Reference proteome</keyword>
<accession>A0A975CMX0</accession>